<keyword evidence="3" id="KW-0963">Cytoplasm</keyword>
<dbReference type="EC" id="3.6.1.9" evidence="3"/>
<comment type="cofactor">
    <cofactor evidence="1 3">
        <name>a divalent metal cation</name>
        <dbReference type="ChEBI" id="CHEBI:60240"/>
    </cofactor>
</comment>
<comment type="catalytic activity">
    <reaction evidence="3">
        <text>dTTP + H2O = dTMP + diphosphate + H(+)</text>
        <dbReference type="Rhea" id="RHEA:28534"/>
        <dbReference type="ChEBI" id="CHEBI:15377"/>
        <dbReference type="ChEBI" id="CHEBI:15378"/>
        <dbReference type="ChEBI" id="CHEBI:33019"/>
        <dbReference type="ChEBI" id="CHEBI:37568"/>
        <dbReference type="ChEBI" id="CHEBI:63528"/>
        <dbReference type="EC" id="3.6.1.9"/>
    </reaction>
</comment>
<keyword evidence="2 3" id="KW-0378">Hydrolase</keyword>
<dbReference type="Gene3D" id="3.90.950.10">
    <property type="match status" value="1"/>
</dbReference>
<comment type="caution">
    <text evidence="4">The sequence shown here is derived from an EMBL/GenBank/DDBJ whole genome shotgun (WGS) entry which is preliminary data.</text>
</comment>
<comment type="function">
    <text evidence="3">Nucleoside triphosphate pyrophosphatase that hydrolyzes dTTP and UTP. May have a dual role in cell division arrest and in preventing the incorporation of modified nucleotides into cellular nucleic acids.</text>
</comment>
<dbReference type="HAMAP" id="MF_00528">
    <property type="entry name" value="Maf"/>
    <property type="match status" value="1"/>
</dbReference>
<dbReference type="GO" id="GO:0009117">
    <property type="term" value="P:nucleotide metabolic process"/>
    <property type="evidence" value="ECO:0007669"/>
    <property type="project" value="UniProtKB-KW"/>
</dbReference>
<proteinExistence type="inferred from homology"/>
<evidence type="ECO:0000256" key="3">
    <source>
        <dbReference type="HAMAP-Rule" id="MF_00528"/>
    </source>
</evidence>
<dbReference type="PIRSF" id="PIRSF006305">
    <property type="entry name" value="Maf"/>
    <property type="match status" value="1"/>
</dbReference>
<evidence type="ECO:0000256" key="1">
    <source>
        <dbReference type="ARBA" id="ARBA00001968"/>
    </source>
</evidence>
<gene>
    <name evidence="4" type="ORF">HNR45_001278</name>
</gene>
<dbReference type="AlphaFoldDB" id="A0A841R608"/>
<feature type="site" description="Important for substrate specificity" evidence="3">
    <location>
        <position position="10"/>
    </location>
</feature>
<dbReference type="PANTHER" id="PTHR43213:SF5">
    <property type="entry name" value="BIFUNCTIONAL DTTP_UTP PYROPHOSPHATASE_METHYLTRANSFERASE PROTEIN-RELATED"/>
    <property type="match status" value="1"/>
</dbReference>
<dbReference type="InterPro" id="IPR003697">
    <property type="entry name" value="Maf-like"/>
</dbReference>
<feature type="site" description="Important for substrate specificity" evidence="3">
    <location>
        <position position="153"/>
    </location>
</feature>
<dbReference type="GO" id="GO:0005737">
    <property type="term" value="C:cytoplasm"/>
    <property type="evidence" value="ECO:0007669"/>
    <property type="project" value="UniProtKB-SubCell"/>
</dbReference>
<sequence>MWILASASPRRKQLLTKAGAHFTVITPEYRERNQSEHAPAALVQEQALGKARAGAAISHMPQLAVLGADTLVVCDDAVFGKPRDREMAKAMLTSLGGRTHYVVTGLALLLPSGEAITRSVTTEVKMEPWPQALLETYLAGIEWTDKAGAYAIQGTAALMISAIAGSYTNVVGLPLHATYRLLTENGVEW</sequence>
<protein>
    <recommendedName>
        <fullName evidence="3">dTTP/UTP pyrophosphatase</fullName>
        <shortName evidence="3">dTTPase/UTPase</shortName>
        <ecNumber evidence="3">3.6.1.9</ecNumber>
    </recommendedName>
    <alternativeName>
        <fullName evidence="3">Nucleoside triphosphate pyrophosphatase</fullName>
    </alternativeName>
    <alternativeName>
        <fullName evidence="3">Nucleotide pyrophosphatase</fullName>
        <shortName evidence="3">Nucleotide PPase</shortName>
    </alternativeName>
</protein>
<evidence type="ECO:0000256" key="2">
    <source>
        <dbReference type="ARBA" id="ARBA00022801"/>
    </source>
</evidence>
<dbReference type="Proteomes" id="UP000591941">
    <property type="component" value="Unassembled WGS sequence"/>
</dbReference>
<dbReference type="GO" id="GO:0047429">
    <property type="term" value="F:nucleoside triphosphate diphosphatase activity"/>
    <property type="evidence" value="ECO:0007669"/>
    <property type="project" value="UniProtKB-EC"/>
</dbReference>
<dbReference type="Pfam" id="PF02545">
    <property type="entry name" value="Maf"/>
    <property type="match status" value="1"/>
</dbReference>
<dbReference type="InterPro" id="IPR029001">
    <property type="entry name" value="ITPase-like_fam"/>
</dbReference>
<dbReference type="CDD" id="cd00555">
    <property type="entry name" value="Maf"/>
    <property type="match status" value="1"/>
</dbReference>
<evidence type="ECO:0000313" key="5">
    <source>
        <dbReference type="Proteomes" id="UP000591941"/>
    </source>
</evidence>
<keyword evidence="5" id="KW-1185">Reference proteome</keyword>
<keyword evidence="3" id="KW-0546">Nucleotide metabolism</keyword>
<dbReference type="NCBIfam" id="TIGR00172">
    <property type="entry name" value="maf"/>
    <property type="match status" value="1"/>
</dbReference>
<evidence type="ECO:0000313" key="4">
    <source>
        <dbReference type="EMBL" id="MBB6478208.1"/>
    </source>
</evidence>
<feature type="site" description="Important for substrate specificity" evidence="3">
    <location>
        <position position="70"/>
    </location>
</feature>
<accession>A0A841R608</accession>
<comment type="similarity">
    <text evidence="3">Belongs to the Maf family. YhdE subfamily.</text>
</comment>
<comment type="caution">
    <text evidence="3">Lacks conserved residue(s) required for the propagation of feature annotation.</text>
</comment>
<comment type="catalytic activity">
    <reaction evidence="3">
        <text>UTP + H2O = UMP + diphosphate + H(+)</text>
        <dbReference type="Rhea" id="RHEA:29395"/>
        <dbReference type="ChEBI" id="CHEBI:15377"/>
        <dbReference type="ChEBI" id="CHEBI:15378"/>
        <dbReference type="ChEBI" id="CHEBI:33019"/>
        <dbReference type="ChEBI" id="CHEBI:46398"/>
        <dbReference type="ChEBI" id="CHEBI:57865"/>
        <dbReference type="EC" id="3.6.1.9"/>
    </reaction>
</comment>
<name>A0A841R608_9FIRM</name>
<dbReference type="PANTHER" id="PTHR43213">
    <property type="entry name" value="BIFUNCTIONAL DTTP/UTP PYROPHOSPHATASE/METHYLTRANSFERASE PROTEIN-RELATED"/>
    <property type="match status" value="1"/>
</dbReference>
<dbReference type="OrthoDB" id="9807767at2"/>
<dbReference type="SUPFAM" id="SSF52972">
    <property type="entry name" value="ITPase-like"/>
    <property type="match status" value="1"/>
</dbReference>
<organism evidence="4 5">
    <name type="scientific">Negativicoccus succinicivorans</name>
    <dbReference type="NCBI Taxonomy" id="620903"/>
    <lineage>
        <taxon>Bacteria</taxon>
        <taxon>Bacillati</taxon>
        <taxon>Bacillota</taxon>
        <taxon>Negativicutes</taxon>
        <taxon>Veillonellales</taxon>
        <taxon>Veillonellaceae</taxon>
        <taxon>Negativicoccus</taxon>
    </lineage>
</organism>
<dbReference type="RefSeq" id="WP_159822504.1">
    <property type="nucleotide sequence ID" value="NZ_CABWNB010000002.1"/>
</dbReference>
<comment type="subcellular location">
    <subcellularLocation>
        <location evidence="3">Cytoplasm</location>
    </subcellularLocation>
</comment>
<dbReference type="GeneID" id="93486533"/>
<feature type="active site" description="Proton acceptor" evidence="3">
    <location>
        <position position="69"/>
    </location>
</feature>
<reference evidence="4 5" key="1">
    <citation type="submission" date="2020-08" db="EMBL/GenBank/DDBJ databases">
        <title>Genomic Encyclopedia of Type Strains, Phase IV (KMG-IV): sequencing the most valuable type-strain genomes for metagenomic binning, comparative biology and taxonomic classification.</title>
        <authorList>
            <person name="Goeker M."/>
        </authorList>
    </citation>
    <scope>NUCLEOTIDE SEQUENCE [LARGE SCALE GENOMIC DNA]</scope>
    <source>
        <strain evidence="4 5">DSM 21255</strain>
    </source>
</reference>
<dbReference type="EMBL" id="JACHHI010000006">
    <property type="protein sequence ID" value="MBB6478208.1"/>
    <property type="molecule type" value="Genomic_DNA"/>
</dbReference>